<dbReference type="NCBIfam" id="NF008955">
    <property type="entry name" value="PRK12297.1"/>
    <property type="match status" value="1"/>
</dbReference>
<feature type="binding site" evidence="5">
    <location>
        <begin position="166"/>
        <end position="173"/>
    </location>
    <ligand>
        <name>GTP</name>
        <dbReference type="ChEBI" id="CHEBI:37565"/>
    </ligand>
</feature>
<dbReference type="PANTHER" id="PTHR11702:SF31">
    <property type="entry name" value="MITOCHONDRIAL RIBOSOME-ASSOCIATED GTPASE 2"/>
    <property type="match status" value="1"/>
</dbReference>
<dbReference type="InterPro" id="IPR006169">
    <property type="entry name" value="GTP1_OBG_dom"/>
</dbReference>
<keyword evidence="5" id="KW-0963">Cytoplasm</keyword>
<evidence type="ECO:0000256" key="4">
    <source>
        <dbReference type="ARBA" id="ARBA00023134"/>
    </source>
</evidence>
<comment type="subcellular location">
    <subcellularLocation>
        <location evidence="5">Cytoplasm</location>
    </subcellularLocation>
</comment>
<dbReference type="InterPro" id="IPR045086">
    <property type="entry name" value="OBG_GTPase"/>
</dbReference>
<evidence type="ECO:0000313" key="9">
    <source>
        <dbReference type="EMBL" id="UTW05651.1"/>
    </source>
</evidence>
<comment type="cofactor">
    <cofactor evidence="5">
        <name>Mg(2+)</name>
        <dbReference type="ChEBI" id="CHEBI:18420"/>
    </cofactor>
</comment>
<name>A0ABY5H1I9_9GAMM</name>
<dbReference type="Proteomes" id="UP001059950">
    <property type="component" value="Plasmid unnamed"/>
</dbReference>
<dbReference type="PIRSF" id="PIRSF002401">
    <property type="entry name" value="GTP_bd_Obg/CgtA"/>
    <property type="match status" value="1"/>
</dbReference>
<evidence type="ECO:0000259" key="8">
    <source>
        <dbReference type="PROSITE" id="PS51883"/>
    </source>
</evidence>
<dbReference type="NCBIfam" id="TIGR02729">
    <property type="entry name" value="Obg_CgtA"/>
    <property type="match status" value="1"/>
</dbReference>
<dbReference type="InterPro" id="IPR027417">
    <property type="entry name" value="P-loop_NTPase"/>
</dbReference>
<keyword evidence="10" id="KW-1185">Reference proteome</keyword>
<protein>
    <recommendedName>
        <fullName evidence="5">GTPase Obg</fullName>
        <ecNumber evidence="5">3.6.5.-</ecNumber>
    </recommendedName>
    <alternativeName>
        <fullName evidence="5">GTP-binding protein Obg</fullName>
    </alternativeName>
</protein>
<feature type="binding site" evidence="5">
    <location>
        <begin position="314"/>
        <end position="316"/>
    </location>
    <ligand>
        <name>GTP</name>
        <dbReference type="ChEBI" id="CHEBI:37565"/>
    </ligand>
</feature>
<dbReference type="PRINTS" id="PR00326">
    <property type="entry name" value="GTP1OBG"/>
</dbReference>
<feature type="binding site" evidence="5">
    <location>
        <position position="173"/>
    </location>
    <ligand>
        <name>Mg(2+)</name>
        <dbReference type="ChEBI" id="CHEBI:18420"/>
    </ligand>
</feature>
<keyword evidence="9" id="KW-0614">Plasmid</keyword>
<feature type="binding site" evidence="5">
    <location>
        <begin position="213"/>
        <end position="216"/>
    </location>
    <ligand>
        <name>GTP</name>
        <dbReference type="ChEBI" id="CHEBI:37565"/>
    </ligand>
</feature>
<keyword evidence="5" id="KW-0479">Metal-binding</keyword>
<dbReference type="InterPro" id="IPR031167">
    <property type="entry name" value="G_OBG"/>
</dbReference>
<feature type="binding site" evidence="5">
    <location>
        <begin position="283"/>
        <end position="286"/>
    </location>
    <ligand>
        <name>GTP</name>
        <dbReference type="ChEBI" id="CHEBI:37565"/>
    </ligand>
</feature>
<dbReference type="PROSITE" id="PS00905">
    <property type="entry name" value="GTP1_OBG"/>
    <property type="match status" value="1"/>
</dbReference>
<dbReference type="PROSITE" id="PS51883">
    <property type="entry name" value="OBG"/>
    <property type="match status" value="1"/>
</dbReference>
<keyword evidence="3 5" id="KW-0460">Magnesium</keyword>
<evidence type="ECO:0000256" key="3">
    <source>
        <dbReference type="ARBA" id="ARBA00022842"/>
    </source>
</evidence>
<feature type="binding site" evidence="5">
    <location>
        <begin position="191"/>
        <end position="195"/>
    </location>
    <ligand>
        <name>GTP</name>
        <dbReference type="ChEBI" id="CHEBI:37565"/>
    </ligand>
</feature>
<comment type="similarity">
    <text evidence="1 5">Belongs to the TRAFAC class OBG-HflX-like GTPase superfamily. OBG GTPase family.</text>
</comment>
<dbReference type="NCBIfam" id="NF008956">
    <property type="entry name" value="PRK12299.1"/>
    <property type="match status" value="1"/>
</dbReference>
<evidence type="ECO:0000259" key="7">
    <source>
        <dbReference type="PROSITE" id="PS51710"/>
    </source>
</evidence>
<gene>
    <name evidence="9" type="primary">obgE</name>
    <name evidence="5" type="synonym">obg</name>
    <name evidence="9" type="ORF">KDX31_19885</name>
</gene>
<proteinExistence type="inferred from homology"/>
<dbReference type="InterPro" id="IPR036726">
    <property type="entry name" value="GTP1_OBG_dom_sf"/>
</dbReference>
<dbReference type="Pfam" id="PF01018">
    <property type="entry name" value="GTP1_OBG"/>
    <property type="match status" value="1"/>
</dbReference>
<dbReference type="PANTHER" id="PTHR11702">
    <property type="entry name" value="DEVELOPMENTALLY REGULATED GTP-BINDING PROTEIN-RELATED"/>
    <property type="match status" value="1"/>
</dbReference>
<reference evidence="9" key="1">
    <citation type="submission" date="2021-04" db="EMBL/GenBank/DDBJ databases">
        <title>Oceanospirillales bacteria with DddD are important DMSP degraders in coastal seawater.</title>
        <authorList>
            <person name="Liu J."/>
        </authorList>
    </citation>
    <scope>NUCLEOTIDE SEQUENCE</scope>
    <source>
        <strain evidence="9">GY6</strain>
        <plasmid evidence="9">unnamed</plasmid>
    </source>
</reference>
<feature type="compositionally biased region" description="Basic and acidic residues" evidence="6">
    <location>
        <begin position="369"/>
        <end position="378"/>
    </location>
</feature>
<feature type="binding site" evidence="5">
    <location>
        <position position="193"/>
    </location>
    <ligand>
        <name>Mg(2+)</name>
        <dbReference type="ChEBI" id="CHEBI:18420"/>
    </ligand>
</feature>
<dbReference type="InterPro" id="IPR006074">
    <property type="entry name" value="GTP1-OBG_CS"/>
</dbReference>
<dbReference type="SUPFAM" id="SSF52540">
    <property type="entry name" value="P-loop containing nucleoside triphosphate hydrolases"/>
    <property type="match status" value="1"/>
</dbReference>
<dbReference type="Gene3D" id="3.40.50.300">
    <property type="entry name" value="P-loop containing nucleotide triphosphate hydrolases"/>
    <property type="match status" value="1"/>
</dbReference>
<dbReference type="InterPro" id="IPR014100">
    <property type="entry name" value="GTP-bd_Obg/CgtA"/>
</dbReference>
<organism evidence="9 10">
    <name type="scientific">Amphritea atlantica</name>
    <dbReference type="NCBI Taxonomy" id="355243"/>
    <lineage>
        <taxon>Bacteria</taxon>
        <taxon>Pseudomonadati</taxon>
        <taxon>Pseudomonadota</taxon>
        <taxon>Gammaproteobacteria</taxon>
        <taxon>Oceanospirillales</taxon>
        <taxon>Oceanospirillaceae</taxon>
        <taxon>Amphritea</taxon>
    </lineage>
</organism>
<dbReference type="SUPFAM" id="SSF82051">
    <property type="entry name" value="Obg GTP-binding protein N-terminal domain"/>
    <property type="match status" value="1"/>
</dbReference>
<sequence>MKFVDEATITVEAGKGGNGTLSFRREKYVARGGPDGGDGGDGGSVFVEADESLNTLIDYRFQPRYSAQNGKGGQSRNCTGAKGEDLIMKVPVGTTVVDIDTDEVLADLTKVGQIEKIAQGGFHGLGNTRFKSSVNRAPRQTTSGSLGETRNVKLELKVLADVGLLGLPNAGKSTFIRSVSAATPKVADYPFTTLVPNLGVVSTEKHKSFVIADIPGIIEGAAEGAGLGIQFLKHLARNRILLHLVDMAPWDDVAPADAALVIVRELEKFSPTLAAQPRWLVLNKLDMVPEEEQEERCQAVVDALGWEGPVYRISAINKMGTQQLVQDIQVLLDQLAAQLAEDPELVEAELQVRRAIDREGRERIEQMRAEVRAKRRGDDDFDDDDFDDDDYDVEVEYVKN</sequence>
<dbReference type="Pfam" id="PF01926">
    <property type="entry name" value="MMR_HSR1"/>
    <property type="match status" value="1"/>
</dbReference>
<dbReference type="HAMAP" id="MF_01454">
    <property type="entry name" value="GTPase_Obg"/>
    <property type="match status" value="1"/>
</dbReference>
<comment type="subunit">
    <text evidence="5">Monomer.</text>
</comment>
<feature type="domain" description="OBG-type G" evidence="7">
    <location>
        <begin position="160"/>
        <end position="333"/>
    </location>
</feature>
<dbReference type="EC" id="3.6.5.-" evidence="5"/>
<dbReference type="Gene3D" id="2.70.210.12">
    <property type="entry name" value="GTP1/OBG domain"/>
    <property type="match status" value="1"/>
</dbReference>
<evidence type="ECO:0000256" key="1">
    <source>
        <dbReference type="ARBA" id="ARBA00007699"/>
    </source>
</evidence>
<comment type="function">
    <text evidence="5">An essential GTPase which binds GTP, GDP and possibly (p)ppGpp with moderate affinity, with high nucleotide exchange rates and a fairly low GTP hydrolysis rate. Plays a role in control of the cell cycle, stress response, ribosome biogenesis and in those bacteria that undergo differentiation, in morphogenesis control.</text>
</comment>
<evidence type="ECO:0000256" key="2">
    <source>
        <dbReference type="ARBA" id="ARBA00022741"/>
    </source>
</evidence>
<dbReference type="CDD" id="cd01898">
    <property type="entry name" value="Obg"/>
    <property type="match status" value="1"/>
</dbReference>
<evidence type="ECO:0000256" key="5">
    <source>
        <dbReference type="HAMAP-Rule" id="MF_01454"/>
    </source>
</evidence>
<dbReference type="EMBL" id="CP073345">
    <property type="protein sequence ID" value="UTW05651.1"/>
    <property type="molecule type" value="Genomic_DNA"/>
</dbReference>
<keyword evidence="2 5" id="KW-0547">Nucleotide-binding</keyword>
<keyword evidence="4 5" id="KW-0342">GTP-binding</keyword>
<evidence type="ECO:0000256" key="6">
    <source>
        <dbReference type="SAM" id="MobiDB-lite"/>
    </source>
</evidence>
<feature type="domain" description="Obg" evidence="8">
    <location>
        <begin position="1"/>
        <end position="159"/>
    </location>
</feature>
<dbReference type="InterPro" id="IPR006073">
    <property type="entry name" value="GTP-bd"/>
</dbReference>
<keyword evidence="5" id="KW-0378">Hydrolase</keyword>
<feature type="compositionally biased region" description="Acidic residues" evidence="6">
    <location>
        <begin position="379"/>
        <end position="389"/>
    </location>
</feature>
<dbReference type="PROSITE" id="PS51710">
    <property type="entry name" value="G_OBG"/>
    <property type="match status" value="1"/>
</dbReference>
<feature type="region of interest" description="Disordered" evidence="6">
    <location>
        <begin position="369"/>
        <end position="389"/>
    </location>
</feature>
<evidence type="ECO:0000313" key="10">
    <source>
        <dbReference type="Proteomes" id="UP001059950"/>
    </source>
</evidence>
<geneLocation type="plasmid" evidence="9 10">
    <name>unnamed</name>
</geneLocation>
<accession>A0ABY5H1I9</accession>